<evidence type="ECO:0000256" key="5">
    <source>
        <dbReference type="ARBA" id="ARBA00022737"/>
    </source>
</evidence>
<dbReference type="InterPro" id="IPR006620">
    <property type="entry name" value="Pro_4_hyd_alph"/>
</dbReference>
<reference evidence="10 11" key="1">
    <citation type="submission" date="2019-05" db="EMBL/GenBank/DDBJ databases">
        <title>Another draft genome of Portunus trituberculatus and its Hox gene families provides insights of decapod evolution.</title>
        <authorList>
            <person name="Jeong J.-H."/>
            <person name="Song I."/>
            <person name="Kim S."/>
            <person name="Choi T."/>
            <person name="Kim D."/>
            <person name="Ryu S."/>
            <person name="Kim W."/>
        </authorList>
    </citation>
    <scope>NUCLEOTIDE SEQUENCE [LARGE SCALE GENOMIC DNA]</scope>
    <source>
        <tissue evidence="10">Muscle</tissue>
    </source>
</reference>
<organism evidence="10 11">
    <name type="scientific">Portunus trituberculatus</name>
    <name type="common">Swimming crab</name>
    <name type="synonym">Neptunus trituberculatus</name>
    <dbReference type="NCBI Taxonomy" id="210409"/>
    <lineage>
        <taxon>Eukaryota</taxon>
        <taxon>Metazoa</taxon>
        <taxon>Ecdysozoa</taxon>
        <taxon>Arthropoda</taxon>
        <taxon>Crustacea</taxon>
        <taxon>Multicrustacea</taxon>
        <taxon>Malacostraca</taxon>
        <taxon>Eumalacostraca</taxon>
        <taxon>Eucarida</taxon>
        <taxon>Decapoda</taxon>
        <taxon>Pleocyemata</taxon>
        <taxon>Brachyura</taxon>
        <taxon>Eubrachyura</taxon>
        <taxon>Portunoidea</taxon>
        <taxon>Portunidae</taxon>
        <taxon>Portuninae</taxon>
        <taxon>Portunus</taxon>
    </lineage>
</organism>
<evidence type="ECO:0000256" key="6">
    <source>
        <dbReference type="ARBA" id="ARBA00022964"/>
    </source>
</evidence>
<dbReference type="SMART" id="SM00702">
    <property type="entry name" value="P4Hc"/>
    <property type="match status" value="1"/>
</dbReference>
<gene>
    <name evidence="10" type="primary">P3H1</name>
    <name evidence="10" type="ORF">E2C01_020480</name>
</gene>
<dbReference type="GO" id="GO:0005506">
    <property type="term" value="F:iron ion binding"/>
    <property type="evidence" value="ECO:0007669"/>
    <property type="project" value="InterPro"/>
</dbReference>
<dbReference type="PANTHER" id="PTHR14049">
    <property type="entry name" value="LEPRECAN 1"/>
    <property type="match status" value="1"/>
</dbReference>
<dbReference type="OrthoDB" id="8517835at2759"/>
<dbReference type="PANTHER" id="PTHR14049:SF9">
    <property type="entry name" value="PROCOLLAGEN-PROLINE 3-DIOXYGENASE"/>
    <property type="match status" value="1"/>
</dbReference>
<keyword evidence="4" id="KW-0479">Metal-binding</keyword>
<dbReference type="PROSITE" id="PS51471">
    <property type="entry name" value="FE2OG_OXY"/>
    <property type="match status" value="1"/>
</dbReference>
<dbReference type="GO" id="GO:0019797">
    <property type="term" value="F:procollagen-proline 3-dioxygenase activity"/>
    <property type="evidence" value="ECO:0007669"/>
    <property type="project" value="UniProtKB-EC"/>
</dbReference>
<dbReference type="InterPro" id="IPR039575">
    <property type="entry name" value="P3H"/>
</dbReference>
<feature type="domain" description="Fe2OG dioxygenase" evidence="9">
    <location>
        <begin position="232"/>
        <end position="348"/>
    </location>
</feature>
<keyword evidence="7" id="KW-0560">Oxidoreductase</keyword>
<dbReference type="GO" id="GO:0031418">
    <property type="term" value="F:L-ascorbic acid binding"/>
    <property type="evidence" value="ECO:0007669"/>
    <property type="project" value="InterPro"/>
</dbReference>
<evidence type="ECO:0000259" key="9">
    <source>
        <dbReference type="PROSITE" id="PS51471"/>
    </source>
</evidence>
<accession>A0A5B7E258</accession>
<evidence type="ECO:0000256" key="8">
    <source>
        <dbReference type="ARBA" id="ARBA00023004"/>
    </source>
</evidence>
<dbReference type="AlphaFoldDB" id="A0A5B7E258"/>
<evidence type="ECO:0000256" key="3">
    <source>
        <dbReference type="ARBA" id="ARBA00012262"/>
    </source>
</evidence>
<dbReference type="EC" id="1.14.11.7" evidence="3"/>
<evidence type="ECO:0000256" key="4">
    <source>
        <dbReference type="ARBA" id="ARBA00022723"/>
    </source>
</evidence>
<proteinExistence type="predicted"/>
<evidence type="ECO:0000313" key="10">
    <source>
        <dbReference type="EMBL" id="MPC27313.1"/>
    </source>
</evidence>
<keyword evidence="8" id="KW-0408">Iron</keyword>
<dbReference type="InterPro" id="IPR005123">
    <property type="entry name" value="Oxoglu/Fe-dep_dioxygenase_dom"/>
</dbReference>
<evidence type="ECO:0000256" key="7">
    <source>
        <dbReference type="ARBA" id="ARBA00023002"/>
    </source>
</evidence>
<dbReference type="Gene3D" id="2.60.120.620">
    <property type="entry name" value="q2cbj1_9rhob like domain"/>
    <property type="match status" value="1"/>
</dbReference>
<dbReference type="GO" id="GO:0032963">
    <property type="term" value="P:collagen metabolic process"/>
    <property type="evidence" value="ECO:0007669"/>
    <property type="project" value="InterPro"/>
</dbReference>
<dbReference type="Proteomes" id="UP000324222">
    <property type="component" value="Unassembled WGS sequence"/>
</dbReference>
<sequence length="372" mass="42469">MAYKENNFDLTITHMERSLKMFLDEYQNCRYLCESPFDQGWFPDFVSSVAKGETRKACEAVATFLHLNPNDEVQNRNKEFYDSVDEVTQDMYVPRKEVVALKEREDYEQQLMAFIETNFAFLTDELWHEDDPKSEISKEVPSFRSRVVSQLKSLSELGVKAVKGEWEKDKQDRLVADGLTSTLECMVLTELIRFGAVEGDGYKGSYSPHTNAEAFQGISLGRAGLQLYFAYTHLVCRTAKPEMNHNRSALDLSHEVHADNCILQNSGECLRVPPAYTYRDYSAILYLNDDFEGGEFIFTQDMSGLTYESSVNPQCGRLVGFSSGPENSHGVLPVRKGTRCSIGMWFTHDRKHNEVERSIASLFLKQLNAKQI</sequence>
<dbReference type="Pfam" id="PF13640">
    <property type="entry name" value="2OG-FeII_Oxy_3"/>
    <property type="match status" value="1"/>
</dbReference>
<dbReference type="EMBL" id="VSRR010001725">
    <property type="protein sequence ID" value="MPC27313.1"/>
    <property type="molecule type" value="Genomic_DNA"/>
</dbReference>
<evidence type="ECO:0000313" key="11">
    <source>
        <dbReference type="Proteomes" id="UP000324222"/>
    </source>
</evidence>
<comment type="cofactor">
    <cofactor evidence="1">
        <name>L-ascorbate</name>
        <dbReference type="ChEBI" id="CHEBI:38290"/>
    </cofactor>
</comment>
<name>A0A5B7E258_PORTR</name>
<dbReference type="InterPro" id="IPR044862">
    <property type="entry name" value="Pro_4_hyd_alph_FE2OG_OXY"/>
</dbReference>
<keyword evidence="6" id="KW-0223">Dioxygenase</keyword>
<evidence type="ECO:0000256" key="2">
    <source>
        <dbReference type="ARBA" id="ARBA00001962"/>
    </source>
</evidence>
<comment type="caution">
    <text evidence="10">The sequence shown here is derived from an EMBL/GenBank/DDBJ whole genome shotgun (WGS) entry which is preliminary data.</text>
</comment>
<evidence type="ECO:0000256" key="1">
    <source>
        <dbReference type="ARBA" id="ARBA00001961"/>
    </source>
</evidence>
<protein>
    <recommendedName>
        <fullName evidence="3">procollagen-proline 3-dioxygenase</fullName>
        <ecNumber evidence="3">1.14.11.7</ecNumber>
    </recommendedName>
</protein>
<comment type="cofactor">
    <cofactor evidence="2">
        <name>Fe cation</name>
        <dbReference type="ChEBI" id="CHEBI:24875"/>
    </cofactor>
</comment>
<keyword evidence="5" id="KW-0677">Repeat</keyword>
<keyword evidence="11" id="KW-1185">Reference proteome</keyword>